<gene>
    <name evidence="2" type="ORF">GCM10007977_035520</name>
</gene>
<feature type="region of interest" description="Disordered" evidence="1">
    <location>
        <begin position="123"/>
        <end position="142"/>
    </location>
</feature>
<reference evidence="2" key="1">
    <citation type="journal article" date="2014" name="Int. J. Syst. Evol. Microbiol.">
        <title>Complete genome sequence of Corynebacterium casei LMG S-19264T (=DSM 44701T), isolated from a smear-ripened cheese.</title>
        <authorList>
            <consortium name="US DOE Joint Genome Institute (JGI-PGF)"/>
            <person name="Walter F."/>
            <person name="Albersmeier A."/>
            <person name="Kalinowski J."/>
            <person name="Ruckert C."/>
        </authorList>
    </citation>
    <scope>NUCLEOTIDE SEQUENCE</scope>
    <source>
        <strain evidence="2">JCM 19831</strain>
    </source>
</reference>
<protein>
    <recommendedName>
        <fullName evidence="4">DUF4247 domain-containing protein</fullName>
    </recommendedName>
</protein>
<dbReference type="Pfam" id="PF14042">
    <property type="entry name" value="DUF4247"/>
    <property type="match status" value="1"/>
</dbReference>
<evidence type="ECO:0008006" key="4">
    <source>
        <dbReference type="Google" id="ProtNLM"/>
    </source>
</evidence>
<dbReference type="RefSeq" id="WP_190250953.1">
    <property type="nucleotide sequence ID" value="NZ_BMPI01000015.1"/>
</dbReference>
<name>A0A917TPM8_9ACTN</name>
<dbReference type="Proteomes" id="UP000642070">
    <property type="component" value="Unassembled WGS sequence"/>
</dbReference>
<reference evidence="2" key="2">
    <citation type="submission" date="2020-09" db="EMBL/GenBank/DDBJ databases">
        <authorList>
            <person name="Sun Q."/>
            <person name="Ohkuma M."/>
        </authorList>
    </citation>
    <scope>NUCLEOTIDE SEQUENCE</scope>
    <source>
        <strain evidence="2">JCM 19831</strain>
    </source>
</reference>
<evidence type="ECO:0000256" key="1">
    <source>
        <dbReference type="SAM" id="MobiDB-lite"/>
    </source>
</evidence>
<sequence length="142" mass="14914">MRRIWYIMAACLGAVGLLIGGITVFSGSFSPRSYVSNHYQRAVTRDLGTDARAYTSTKSPTRVAKEITGAWSPAGQYADATGIYLRYSKDSVVLKPNGSGTLILVEPLRTAYTRYAGTVGGSGWVGRGDGNSGRGGGPGTGK</sequence>
<evidence type="ECO:0000313" key="2">
    <source>
        <dbReference type="EMBL" id="GGM31151.1"/>
    </source>
</evidence>
<proteinExistence type="predicted"/>
<keyword evidence="3" id="KW-1185">Reference proteome</keyword>
<organism evidence="2 3">
    <name type="scientific">Dactylosporangium sucinum</name>
    <dbReference type="NCBI Taxonomy" id="1424081"/>
    <lineage>
        <taxon>Bacteria</taxon>
        <taxon>Bacillati</taxon>
        <taxon>Actinomycetota</taxon>
        <taxon>Actinomycetes</taxon>
        <taxon>Micromonosporales</taxon>
        <taxon>Micromonosporaceae</taxon>
        <taxon>Dactylosporangium</taxon>
    </lineage>
</organism>
<evidence type="ECO:0000313" key="3">
    <source>
        <dbReference type="Proteomes" id="UP000642070"/>
    </source>
</evidence>
<dbReference type="InterPro" id="IPR025341">
    <property type="entry name" value="DUF4247"/>
</dbReference>
<dbReference type="EMBL" id="BMPI01000015">
    <property type="protein sequence ID" value="GGM31151.1"/>
    <property type="molecule type" value="Genomic_DNA"/>
</dbReference>
<dbReference type="AlphaFoldDB" id="A0A917TPM8"/>
<comment type="caution">
    <text evidence="2">The sequence shown here is derived from an EMBL/GenBank/DDBJ whole genome shotgun (WGS) entry which is preliminary data.</text>
</comment>
<accession>A0A917TPM8</accession>